<dbReference type="InterPro" id="IPR015882">
    <property type="entry name" value="HEX_bac_N"/>
</dbReference>
<dbReference type="PANTHER" id="PTHR22600">
    <property type="entry name" value="BETA-HEXOSAMINIDASE"/>
    <property type="match status" value="1"/>
</dbReference>
<dbReference type="PIRSF" id="PIRSF001093">
    <property type="entry name" value="B-hxosamndse_ab_euk"/>
    <property type="match status" value="1"/>
</dbReference>
<evidence type="ECO:0000256" key="5">
    <source>
        <dbReference type="ARBA" id="ARBA00023295"/>
    </source>
</evidence>
<dbReference type="Gene3D" id="3.20.20.80">
    <property type="entry name" value="Glycosidases"/>
    <property type="match status" value="1"/>
</dbReference>
<feature type="domain" description="Glycoside hydrolase family 20 catalytic" evidence="7">
    <location>
        <begin position="164"/>
        <end position="520"/>
    </location>
</feature>
<dbReference type="InterPro" id="IPR015883">
    <property type="entry name" value="Glyco_hydro_20_cat"/>
</dbReference>
<dbReference type="Pfam" id="PF13287">
    <property type="entry name" value="Fn3_assoc"/>
    <property type="match status" value="1"/>
</dbReference>
<evidence type="ECO:0000256" key="4">
    <source>
        <dbReference type="ARBA" id="ARBA00022801"/>
    </source>
</evidence>
<feature type="domain" description="Beta-hexosaminidase bacterial type N-terminal" evidence="8">
    <location>
        <begin position="24"/>
        <end position="161"/>
    </location>
</feature>
<dbReference type="Pfam" id="PF02838">
    <property type="entry name" value="Glyco_hydro_20b"/>
    <property type="match status" value="1"/>
</dbReference>
<keyword evidence="5" id="KW-0326">Glycosidase</keyword>
<dbReference type="SUPFAM" id="SSF55545">
    <property type="entry name" value="beta-N-acetylhexosaminidase-like domain"/>
    <property type="match status" value="1"/>
</dbReference>
<dbReference type="Gene3D" id="3.30.379.10">
    <property type="entry name" value="Chitobiase/beta-hexosaminidase domain 2-like"/>
    <property type="match status" value="1"/>
</dbReference>
<protein>
    <recommendedName>
        <fullName evidence="3">beta-N-acetylhexosaminidase</fullName>
        <ecNumber evidence="3">3.2.1.52</ecNumber>
    </recommendedName>
</protein>
<dbReference type="Pfam" id="PF00728">
    <property type="entry name" value="Glyco_hydro_20"/>
    <property type="match status" value="1"/>
</dbReference>
<comment type="catalytic activity">
    <reaction evidence="1">
        <text>Hydrolysis of terminal non-reducing N-acetyl-D-hexosamine residues in N-acetyl-beta-D-hexosaminides.</text>
        <dbReference type="EC" id="3.2.1.52"/>
    </reaction>
</comment>
<dbReference type="EMBL" id="JBHRYQ010000001">
    <property type="protein sequence ID" value="MFC3812139.1"/>
    <property type="molecule type" value="Genomic_DNA"/>
</dbReference>
<evidence type="ECO:0000256" key="1">
    <source>
        <dbReference type="ARBA" id="ARBA00001231"/>
    </source>
</evidence>
<keyword evidence="6" id="KW-0732">Signal</keyword>
<evidence type="ECO:0000259" key="7">
    <source>
        <dbReference type="Pfam" id="PF00728"/>
    </source>
</evidence>
<dbReference type="SUPFAM" id="SSF51445">
    <property type="entry name" value="(Trans)glycosidases"/>
    <property type="match status" value="1"/>
</dbReference>
<dbReference type="EC" id="3.2.1.52" evidence="3"/>
<evidence type="ECO:0000256" key="3">
    <source>
        <dbReference type="ARBA" id="ARBA00012663"/>
    </source>
</evidence>
<sequence>MQFTSKYLFLTFCLFASSVIFAQHNIIPTPVKYENTSGMFMLDNQTAIRVNTKDESVTKMAQGFVDFLSKAGTNVELLKNATDKVPSKVISLNLANAAISEIGTEGYTLEVNDKEITINANKPAGIFYGLQTLRQLLPANFESLDYPMGIGMIMGCKITDYPRFGWRGLMFDDSRHFFGVDAVKSYIDKMAQYKFNVFHWHLTDDEGWRIEIKSLPKLTEIGAWRVERNGKFGENRPYPKEGEKATYGGFYTQEQIKEVIKYAADRNIRIIPEIDIPGHSMAALAAYPELSTLKQPKFVNPGSKFAEWYGDGKFEMLIENTLNPADEAVYTFVDKVMTEVAALFPSEYIHMGGDECYHGFWEKDPSVQKFMQKNKIKDTHELQSYFVKRVEKIINSKGKKMIGWDEILEGGLADGAAVMSWRGMKGGIEAAKMGHQVVMSPTTFAYLDYTQGDKSVENPIYADLSLRKAYSFEPVPEGVDPKFILGGQGNLWTEVIPNIQFANYMTYPRAFAISESVWSPKESKNFENFISRTEQHFTRFDASKTNISKAIYDPIVIVTKDGEKLMVTLQSEISNAEIFYTIDNTYPVNYGTKYTNTFEVPEGELSLRTQLYRNGQPVGRLLQISREQLLQRIK</sequence>
<dbReference type="InterPro" id="IPR029018">
    <property type="entry name" value="Hex-like_dom2"/>
</dbReference>
<dbReference type="InterPro" id="IPR026876">
    <property type="entry name" value="Fn3_assoc_repeat"/>
</dbReference>
<dbReference type="RefSeq" id="WP_379839005.1">
    <property type="nucleotide sequence ID" value="NZ_JBHRYQ010000001.1"/>
</dbReference>
<keyword evidence="10" id="KW-1185">Reference proteome</keyword>
<accession>A0ABV7YXU1</accession>
<feature type="chain" id="PRO_5046163012" description="beta-N-acetylhexosaminidase" evidence="6">
    <location>
        <begin position="23"/>
        <end position="634"/>
    </location>
</feature>
<dbReference type="PANTHER" id="PTHR22600:SF57">
    <property type="entry name" value="BETA-N-ACETYLHEXOSAMINIDASE"/>
    <property type="match status" value="1"/>
</dbReference>
<gene>
    <name evidence="9" type="ORF">ACFOOI_15870</name>
</gene>
<dbReference type="InterPro" id="IPR025705">
    <property type="entry name" value="Beta_hexosaminidase_sua/sub"/>
</dbReference>
<evidence type="ECO:0000259" key="8">
    <source>
        <dbReference type="Pfam" id="PF02838"/>
    </source>
</evidence>
<proteinExistence type="inferred from homology"/>
<comment type="caution">
    <text evidence="9">The sequence shown here is derived from an EMBL/GenBank/DDBJ whole genome shotgun (WGS) entry which is preliminary data.</text>
</comment>
<reference evidence="10" key="1">
    <citation type="journal article" date="2019" name="Int. J. Syst. Evol. Microbiol.">
        <title>The Global Catalogue of Microorganisms (GCM) 10K type strain sequencing project: providing services to taxonomists for standard genome sequencing and annotation.</title>
        <authorList>
            <consortium name="The Broad Institute Genomics Platform"/>
            <consortium name="The Broad Institute Genome Sequencing Center for Infectious Disease"/>
            <person name="Wu L."/>
            <person name="Ma J."/>
        </authorList>
    </citation>
    <scope>NUCLEOTIDE SEQUENCE [LARGE SCALE GENOMIC DNA]</scope>
    <source>
        <strain evidence="10">CECT 7956</strain>
    </source>
</reference>
<organism evidence="9 10">
    <name type="scientific">Lacihabitans lacunae</name>
    <dbReference type="NCBI Taxonomy" id="1028214"/>
    <lineage>
        <taxon>Bacteria</taxon>
        <taxon>Pseudomonadati</taxon>
        <taxon>Bacteroidota</taxon>
        <taxon>Cytophagia</taxon>
        <taxon>Cytophagales</taxon>
        <taxon>Leadbetterellaceae</taxon>
        <taxon>Lacihabitans</taxon>
    </lineage>
</organism>
<feature type="signal peptide" evidence="6">
    <location>
        <begin position="1"/>
        <end position="22"/>
    </location>
</feature>
<dbReference type="Proteomes" id="UP001595616">
    <property type="component" value="Unassembled WGS sequence"/>
</dbReference>
<evidence type="ECO:0000256" key="2">
    <source>
        <dbReference type="ARBA" id="ARBA00006285"/>
    </source>
</evidence>
<comment type="similarity">
    <text evidence="2">Belongs to the glycosyl hydrolase 20 family.</text>
</comment>
<dbReference type="CDD" id="cd06563">
    <property type="entry name" value="GH20_chitobiase-like"/>
    <property type="match status" value="1"/>
</dbReference>
<dbReference type="PRINTS" id="PR00738">
    <property type="entry name" value="GLHYDRLASE20"/>
</dbReference>
<evidence type="ECO:0000313" key="10">
    <source>
        <dbReference type="Proteomes" id="UP001595616"/>
    </source>
</evidence>
<evidence type="ECO:0000256" key="6">
    <source>
        <dbReference type="SAM" id="SignalP"/>
    </source>
</evidence>
<keyword evidence="4" id="KW-0378">Hydrolase</keyword>
<evidence type="ECO:0000313" key="9">
    <source>
        <dbReference type="EMBL" id="MFC3812139.1"/>
    </source>
</evidence>
<name>A0ABV7YXU1_9BACT</name>
<dbReference type="InterPro" id="IPR017853">
    <property type="entry name" value="GH"/>
</dbReference>